<proteinExistence type="predicted"/>
<evidence type="ECO:0000313" key="1">
    <source>
        <dbReference type="Proteomes" id="UP000887579"/>
    </source>
</evidence>
<accession>A0AC34FNZ8</accession>
<sequence length="129" mass="14404">MLIGGSPLLQPTNADQNGTEIEMDNLSQKSAATSSSSKSESEDFKKLSDYTKHEKLSLLLPIISVLISITVMVLMIISHGHFALLVCRAFALYSITFLLITFGRMLWNVAKIQRSGHFRRKFFVIVGQN</sequence>
<name>A0AC34FNZ8_9BILA</name>
<dbReference type="WBParaSite" id="ES5_v2.g18543.t1">
    <property type="protein sequence ID" value="ES5_v2.g18543.t1"/>
    <property type="gene ID" value="ES5_v2.g18543"/>
</dbReference>
<dbReference type="Proteomes" id="UP000887579">
    <property type="component" value="Unplaced"/>
</dbReference>
<protein>
    <submittedName>
        <fullName evidence="2">Uncharacterized protein</fullName>
    </submittedName>
</protein>
<evidence type="ECO:0000313" key="2">
    <source>
        <dbReference type="WBParaSite" id="ES5_v2.g18543.t1"/>
    </source>
</evidence>
<organism evidence="1 2">
    <name type="scientific">Panagrolaimus sp. ES5</name>
    <dbReference type="NCBI Taxonomy" id="591445"/>
    <lineage>
        <taxon>Eukaryota</taxon>
        <taxon>Metazoa</taxon>
        <taxon>Ecdysozoa</taxon>
        <taxon>Nematoda</taxon>
        <taxon>Chromadorea</taxon>
        <taxon>Rhabditida</taxon>
        <taxon>Tylenchina</taxon>
        <taxon>Panagrolaimomorpha</taxon>
        <taxon>Panagrolaimoidea</taxon>
        <taxon>Panagrolaimidae</taxon>
        <taxon>Panagrolaimus</taxon>
    </lineage>
</organism>
<reference evidence="2" key="1">
    <citation type="submission" date="2022-11" db="UniProtKB">
        <authorList>
            <consortium name="WormBaseParasite"/>
        </authorList>
    </citation>
    <scope>IDENTIFICATION</scope>
</reference>